<dbReference type="Pfam" id="PF18478">
    <property type="entry name" value="PIN_10"/>
    <property type="match status" value="1"/>
</dbReference>
<evidence type="ECO:0000313" key="2">
    <source>
        <dbReference type="EMBL" id="GGP03536.1"/>
    </source>
</evidence>
<accession>A0A918E2U3</accession>
<dbReference type="InterPro" id="IPR041375">
    <property type="entry name" value="VapC45_PIN-like"/>
</dbReference>
<sequence length="139" mass="15971">MSPPEQPRRFFVDRSLGRVAVPKLLREAGWDLITLAEHYGVPQDETIEDTRWIEDSAKLGWAVLMKDKRIRYRQAEIDAVIEHQARCFVITRGDLTSTAYAARFISNQQAIFAAADTPGPFIRAVHTDRLERVYPPHPR</sequence>
<organism evidence="2 3">
    <name type="scientific">Nonomuraea glycinis</name>
    <dbReference type="NCBI Taxonomy" id="2047744"/>
    <lineage>
        <taxon>Bacteria</taxon>
        <taxon>Bacillati</taxon>
        <taxon>Actinomycetota</taxon>
        <taxon>Actinomycetes</taxon>
        <taxon>Streptosporangiales</taxon>
        <taxon>Streptosporangiaceae</taxon>
        <taxon>Nonomuraea</taxon>
    </lineage>
</organism>
<reference evidence="2" key="1">
    <citation type="journal article" date="2014" name="Int. J. Syst. Evol. Microbiol.">
        <title>Complete genome sequence of Corynebacterium casei LMG S-19264T (=DSM 44701T), isolated from a smear-ripened cheese.</title>
        <authorList>
            <consortium name="US DOE Joint Genome Institute (JGI-PGF)"/>
            <person name="Walter F."/>
            <person name="Albersmeier A."/>
            <person name="Kalinowski J."/>
            <person name="Ruckert C."/>
        </authorList>
    </citation>
    <scope>NUCLEOTIDE SEQUENCE</scope>
    <source>
        <strain evidence="2">CGMCC 4.7430</strain>
    </source>
</reference>
<feature type="domain" description="VapC45 PIN like" evidence="1">
    <location>
        <begin position="9"/>
        <end position="91"/>
    </location>
</feature>
<dbReference type="EMBL" id="BMNK01000002">
    <property type="protein sequence ID" value="GGP03536.1"/>
    <property type="molecule type" value="Genomic_DNA"/>
</dbReference>
<gene>
    <name evidence="2" type="primary">vapC45</name>
    <name evidence="2" type="ORF">GCM10012278_15150</name>
</gene>
<evidence type="ECO:0000259" key="1">
    <source>
        <dbReference type="Pfam" id="PF18478"/>
    </source>
</evidence>
<comment type="caution">
    <text evidence="2">The sequence shown here is derived from an EMBL/GenBank/DDBJ whole genome shotgun (WGS) entry which is preliminary data.</text>
</comment>
<dbReference type="Proteomes" id="UP000660745">
    <property type="component" value="Unassembled WGS sequence"/>
</dbReference>
<protein>
    <submittedName>
        <fullName evidence="2">Ribonuclease VapC45</fullName>
    </submittedName>
</protein>
<dbReference type="AlphaFoldDB" id="A0A918E2U3"/>
<proteinExistence type="predicted"/>
<name>A0A918E2U3_9ACTN</name>
<keyword evidence="3" id="KW-1185">Reference proteome</keyword>
<reference evidence="2" key="2">
    <citation type="submission" date="2020-09" db="EMBL/GenBank/DDBJ databases">
        <authorList>
            <person name="Sun Q."/>
            <person name="Zhou Y."/>
        </authorList>
    </citation>
    <scope>NUCLEOTIDE SEQUENCE</scope>
    <source>
        <strain evidence="2">CGMCC 4.7430</strain>
    </source>
</reference>
<dbReference type="RefSeq" id="WP_189137741.1">
    <property type="nucleotide sequence ID" value="NZ_BMNK01000002.1"/>
</dbReference>
<evidence type="ECO:0000313" key="3">
    <source>
        <dbReference type="Proteomes" id="UP000660745"/>
    </source>
</evidence>